<dbReference type="HOGENOM" id="CLU_164666_0_0_7"/>
<keyword evidence="1" id="KW-0732">Signal</keyword>
<accession>A0A0H3PA88</accession>
<dbReference type="eggNOG" id="COG5633">
    <property type="taxonomic scope" value="Bacteria"/>
</dbReference>
<evidence type="ECO:0000256" key="1">
    <source>
        <dbReference type="SAM" id="SignalP"/>
    </source>
</evidence>
<keyword evidence="2" id="KW-0449">Lipoprotein</keyword>
<reference evidence="3" key="1">
    <citation type="submission" date="2006-12" db="EMBL/GenBank/DDBJ databases">
        <authorList>
            <person name="Fouts D.E."/>
            <person name="Nelson K.E."/>
            <person name="Sebastian Y."/>
        </authorList>
    </citation>
    <scope>NUCLEOTIDE SEQUENCE [LARGE SCALE GENOMIC DNA]</scope>
    <source>
        <strain evidence="3">81-176</strain>
    </source>
</reference>
<protein>
    <submittedName>
        <fullName evidence="2">Lipoprotein, putative</fullName>
    </submittedName>
</protein>
<dbReference type="InterPro" id="IPR010824">
    <property type="entry name" value="DUF1425"/>
</dbReference>
<name>A0A0H3PA88_CAMJJ</name>
<dbReference type="EMBL" id="CP000538">
    <property type="protein sequence ID" value="EAQ71997.1"/>
    <property type="molecule type" value="Genomic_DNA"/>
</dbReference>
<organism evidence="2 3">
    <name type="scientific">Campylobacter jejuni subsp. jejuni serotype O:23/36 (strain 81-176)</name>
    <dbReference type="NCBI Taxonomy" id="354242"/>
    <lineage>
        <taxon>Bacteria</taxon>
        <taxon>Pseudomonadati</taxon>
        <taxon>Campylobacterota</taxon>
        <taxon>Epsilonproteobacteria</taxon>
        <taxon>Campylobacterales</taxon>
        <taxon>Campylobacteraceae</taxon>
        <taxon>Campylobacter</taxon>
    </lineage>
</organism>
<sequence length="122" mass="14081">MKKIILFILMFLLSACAPSYQINSNQNTVILGSNLPKSLVKQFQKRINSNGYLEFEVILRSTFAKDVIYKVDWLDKDGFVLRDVLNEDYQALRIPAGQEVILRKLASDIRAKDFRLEIKAKN</sequence>
<dbReference type="Proteomes" id="UP000000646">
    <property type="component" value="Chromosome"/>
</dbReference>
<feature type="signal peptide" evidence="1">
    <location>
        <begin position="1"/>
        <end position="21"/>
    </location>
</feature>
<dbReference type="PROSITE" id="PS51257">
    <property type="entry name" value="PROKAR_LIPOPROTEIN"/>
    <property type="match status" value="1"/>
</dbReference>
<evidence type="ECO:0000313" key="3">
    <source>
        <dbReference type="Proteomes" id="UP000000646"/>
    </source>
</evidence>
<dbReference type="KEGG" id="cjj:CJJ81176_0125"/>
<dbReference type="InterPro" id="IPR038483">
    <property type="entry name" value="YcfL-like_sf"/>
</dbReference>
<evidence type="ECO:0000313" key="2">
    <source>
        <dbReference type="EMBL" id="EAQ71997.1"/>
    </source>
</evidence>
<dbReference type="Pfam" id="PF07233">
    <property type="entry name" value="DUF1425"/>
    <property type="match status" value="1"/>
</dbReference>
<feature type="chain" id="PRO_5002617305" evidence="1">
    <location>
        <begin position="22"/>
        <end position="122"/>
    </location>
</feature>
<dbReference type="Gene3D" id="2.60.40.3230">
    <property type="match status" value="1"/>
</dbReference>
<gene>
    <name evidence="2" type="ordered locus">CJJ81176_0125</name>
</gene>
<dbReference type="AlphaFoldDB" id="A0A0H3PA88"/>
<proteinExistence type="predicted"/>
<dbReference type="CDD" id="cd09030">
    <property type="entry name" value="DUF1425"/>
    <property type="match status" value="1"/>
</dbReference>
<dbReference type="RefSeq" id="WP_002857767.1">
    <property type="nucleotide sequence ID" value="NC_008787.1"/>
</dbReference>